<keyword evidence="3" id="KW-0378">Hydrolase</keyword>
<evidence type="ECO:0000313" key="6">
    <source>
        <dbReference type="Proteomes" id="UP000198211"/>
    </source>
</evidence>
<evidence type="ECO:0000259" key="4">
    <source>
        <dbReference type="Pfam" id="PF02902"/>
    </source>
</evidence>
<comment type="caution">
    <text evidence="5">The sequence shown here is derived from an EMBL/GenBank/DDBJ whole genome shotgun (WGS) entry which is preliminary data.</text>
</comment>
<dbReference type="EMBL" id="NBNE01000257">
    <property type="protein sequence ID" value="OWZ21114.1"/>
    <property type="molecule type" value="Genomic_DNA"/>
</dbReference>
<sequence length="187" mass="21583">MSWTSPFGRIYNDNIMRFRGEEWLNDDRLVHGMTTIPDECGPIGIISPAFSVTGDTEGKNESIAVSQLFHARYKFAMLPLHIGKNLWCGAVFDMQSTPQTITVFDPQQKQEQYEEYESLIETLFEDTTSTRISRREEWLKQSDGYNCGLFVLLFFECTVRGITLPASPSKGFLHYIRMRYMLKALQV</sequence>
<dbReference type="Pfam" id="PF02902">
    <property type="entry name" value="Peptidase_C48"/>
    <property type="match status" value="1"/>
</dbReference>
<dbReference type="AlphaFoldDB" id="A0A225WTV6"/>
<dbReference type="GO" id="GO:0006508">
    <property type="term" value="P:proteolysis"/>
    <property type="evidence" value="ECO:0007669"/>
    <property type="project" value="UniProtKB-KW"/>
</dbReference>
<comment type="similarity">
    <text evidence="1">Belongs to the peptidase C48 family.</text>
</comment>
<evidence type="ECO:0000256" key="3">
    <source>
        <dbReference type="ARBA" id="ARBA00022801"/>
    </source>
</evidence>
<accession>A0A225WTV6</accession>
<keyword evidence="2" id="KW-0645">Protease</keyword>
<dbReference type="OrthoDB" id="124760at2759"/>
<reference evidence="6" key="1">
    <citation type="submission" date="2017-03" db="EMBL/GenBank/DDBJ databases">
        <title>Phytopthora megakarya and P. palmivora, two closely related causual agents of cacao black pod achieved similar genome size and gene model numbers by different mechanisms.</title>
        <authorList>
            <person name="Ali S."/>
            <person name="Shao J."/>
            <person name="Larry D.J."/>
            <person name="Kronmiller B."/>
            <person name="Shen D."/>
            <person name="Strem M.D."/>
            <person name="Melnick R.L."/>
            <person name="Guiltinan M.J."/>
            <person name="Tyler B.M."/>
            <person name="Meinhardt L.W."/>
            <person name="Bailey B.A."/>
        </authorList>
    </citation>
    <scope>NUCLEOTIDE SEQUENCE [LARGE SCALE GENOMIC DNA]</scope>
    <source>
        <strain evidence="6">zdho120</strain>
    </source>
</reference>
<dbReference type="Proteomes" id="UP000198211">
    <property type="component" value="Unassembled WGS sequence"/>
</dbReference>
<organism evidence="5 6">
    <name type="scientific">Phytophthora megakarya</name>
    <dbReference type="NCBI Taxonomy" id="4795"/>
    <lineage>
        <taxon>Eukaryota</taxon>
        <taxon>Sar</taxon>
        <taxon>Stramenopiles</taxon>
        <taxon>Oomycota</taxon>
        <taxon>Peronosporomycetes</taxon>
        <taxon>Peronosporales</taxon>
        <taxon>Peronosporaceae</taxon>
        <taxon>Phytophthora</taxon>
    </lineage>
</organism>
<keyword evidence="6" id="KW-1185">Reference proteome</keyword>
<dbReference type="SUPFAM" id="SSF54001">
    <property type="entry name" value="Cysteine proteinases"/>
    <property type="match status" value="1"/>
</dbReference>
<dbReference type="Gene3D" id="3.40.395.10">
    <property type="entry name" value="Adenoviral Proteinase, Chain A"/>
    <property type="match status" value="1"/>
</dbReference>
<feature type="domain" description="Ubiquitin-like protease family profile" evidence="4">
    <location>
        <begin position="73"/>
        <end position="162"/>
    </location>
</feature>
<proteinExistence type="inferred from homology"/>
<dbReference type="GO" id="GO:0008234">
    <property type="term" value="F:cysteine-type peptidase activity"/>
    <property type="evidence" value="ECO:0007669"/>
    <property type="project" value="InterPro"/>
</dbReference>
<evidence type="ECO:0000256" key="1">
    <source>
        <dbReference type="ARBA" id="ARBA00005234"/>
    </source>
</evidence>
<gene>
    <name evidence="5" type="ORF">PHMEG_0004385</name>
</gene>
<name>A0A225WTV6_9STRA</name>
<protein>
    <submittedName>
        <fullName evidence="5">ABC transporter</fullName>
    </submittedName>
</protein>
<dbReference type="InterPro" id="IPR038765">
    <property type="entry name" value="Papain-like_cys_pep_sf"/>
</dbReference>
<evidence type="ECO:0000313" key="5">
    <source>
        <dbReference type="EMBL" id="OWZ21114.1"/>
    </source>
</evidence>
<dbReference type="InterPro" id="IPR003653">
    <property type="entry name" value="Peptidase_C48_C"/>
</dbReference>
<evidence type="ECO:0000256" key="2">
    <source>
        <dbReference type="ARBA" id="ARBA00022670"/>
    </source>
</evidence>